<evidence type="ECO:0000313" key="7">
    <source>
        <dbReference type="EMBL" id="SCC81614.1"/>
    </source>
</evidence>
<feature type="signal peptide" evidence="4">
    <location>
        <begin position="1"/>
        <end position="25"/>
    </location>
</feature>
<dbReference type="GO" id="GO:0015833">
    <property type="term" value="P:peptide transport"/>
    <property type="evidence" value="ECO:0007669"/>
    <property type="project" value="TreeGrafter"/>
</dbReference>
<comment type="similarity">
    <text evidence="2">Belongs to the bacterial solute-binding protein 5 family.</text>
</comment>
<dbReference type="GO" id="GO:1904680">
    <property type="term" value="F:peptide transmembrane transporter activity"/>
    <property type="evidence" value="ECO:0007669"/>
    <property type="project" value="TreeGrafter"/>
</dbReference>
<reference evidence="6 8" key="1">
    <citation type="submission" date="2015-09" db="EMBL/GenBank/DDBJ databases">
        <title>Identification and resolution of microdiversity through metagenomic sequencing of parallel consortia.</title>
        <authorList>
            <person name="Nelson W.C."/>
            <person name="Romine M.F."/>
            <person name="Lindemann S.R."/>
        </authorList>
    </citation>
    <scope>NUCLEOTIDE SEQUENCE [LARGE SCALE GENOMIC DNA]</scope>
    <source>
        <strain evidence="6">HL-109</strain>
    </source>
</reference>
<feature type="chain" id="PRO_5006145519" evidence="4">
    <location>
        <begin position="26"/>
        <end position="522"/>
    </location>
</feature>
<sequence>MKRFFTGTALALSLAALSGLSPALAQELRVGAQNVSNYLDPGEDHSNVGSQFYYNAFDTLIARDHAGDGGFVPGLATEWEQISPQVIEFTIREDVVFHDGTPMTAHDVVFSLNRMFSPTYPPYMVRKRDRLGNFTRAELRPDGKVRVYTAQPEPLFETLLSMQQTMIVPQAYLMGLAGHPQADEIAAYEAFGLAPVGTGPYRIAEFIPGERIVYERHAEFWGEPAPYERVIVTRIPETVSRVTALRSGEVDIITNIAPDQIELIESDPAFKTEGSVTPLFHVMIMNANHPEIADPRIRQALSLAIDRDLLNEALWLGMAEVPSSHTMEEFGDLYMPELETFRHDPEEARRLLEEAGYDGAEITYDIHSPSYYTNDLLAAQAIMEMWDAVGINGVINPRESWTGCSSEMMTRTWSNPMYFADPFGSFGVMWAPGGPSESCERFNTDAAYAETWERFRFSEDTATRREAYAELMDRIAADPPVLPLYRPFEAWGMRAEIDWAPAATHIPYVLDFRAGRISENES</sequence>
<dbReference type="OrthoDB" id="9803988at2"/>
<feature type="domain" description="Solute-binding protein family 5" evidence="5">
    <location>
        <begin position="71"/>
        <end position="411"/>
    </location>
</feature>
<dbReference type="Gene3D" id="3.90.76.10">
    <property type="entry name" value="Dipeptide-binding Protein, Domain 1"/>
    <property type="match status" value="1"/>
</dbReference>
<keyword evidence="3 4" id="KW-0732">Signal</keyword>
<protein>
    <submittedName>
        <fullName evidence="6">Peptide/nickel transport system substrate-binding protein</fullName>
    </submittedName>
</protein>
<dbReference type="EMBL" id="FMBM01000002">
    <property type="protein sequence ID" value="SCC81614.1"/>
    <property type="molecule type" value="Genomic_DNA"/>
</dbReference>
<dbReference type="PATRIC" id="fig|1653334.4.peg.1097"/>
<proteinExistence type="inferred from homology"/>
<dbReference type="Gene3D" id="3.40.190.10">
    <property type="entry name" value="Periplasmic binding protein-like II"/>
    <property type="match status" value="1"/>
</dbReference>
<dbReference type="SUPFAM" id="SSF53850">
    <property type="entry name" value="Periplasmic binding protein-like II"/>
    <property type="match status" value="1"/>
</dbReference>
<evidence type="ECO:0000313" key="8">
    <source>
        <dbReference type="Proteomes" id="UP000050497"/>
    </source>
</evidence>
<dbReference type="EMBL" id="LJSX01000034">
    <property type="protein sequence ID" value="KPQ09129.1"/>
    <property type="molecule type" value="Genomic_DNA"/>
</dbReference>
<evidence type="ECO:0000313" key="6">
    <source>
        <dbReference type="EMBL" id="KPQ09129.1"/>
    </source>
</evidence>
<keyword evidence="9" id="KW-1185">Reference proteome</keyword>
<organism evidence="6 8">
    <name type="scientific">Saliniramus fredricksonii</name>
    <dbReference type="NCBI Taxonomy" id="1653334"/>
    <lineage>
        <taxon>Bacteria</taxon>
        <taxon>Pseudomonadati</taxon>
        <taxon>Pseudomonadota</taxon>
        <taxon>Alphaproteobacteria</taxon>
        <taxon>Hyphomicrobiales</taxon>
        <taxon>Salinarimonadaceae</taxon>
        <taxon>Saliniramus</taxon>
    </lineage>
</organism>
<dbReference type="STRING" id="1653334.GA0071312_2567"/>
<dbReference type="InterPro" id="IPR000914">
    <property type="entry name" value="SBP_5_dom"/>
</dbReference>
<name>A0A0P7XNS6_9HYPH</name>
<dbReference type="InterPro" id="IPR039424">
    <property type="entry name" value="SBP_5"/>
</dbReference>
<evidence type="ECO:0000313" key="9">
    <source>
        <dbReference type="Proteomes" id="UP000182800"/>
    </source>
</evidence>
<evidence type="ECO:0000256" key="4">
    <source>
        <dbReference type="SAM" id="SignalP"/>
    </source>
</evidence>
<evidence type="ECO:0000256" key="3">
    <source>
        <dbReference type="ARBA" id="ARBA00022729"/>
    </source>
</evidence>
<dbReference type="GO" id="GO:0030288">
    <property type="term" value="C:outer membrane-bounded periplasmic space"/>
    <property type="evidence" value="ECO:0007669"/>
    <property type="project" value="UniProtKB-ARBA"/>
</dbReference>
<dbReference type="PIRSF" id="PIRSF002741">
    <property type="entry name" value="MppA"/>
    <property type="match status" value="1"/>
</dbReference>
<dbReference type="Proteomes" id="UP000050497">
    <property type="component" value="Unassembled WGS sequence"/>
</dbReference>
<evidence type="ECO:0000256" key="1">
    <source>
        <dbReference type="ARBA" id="ARBA00004418"/>
    </source>
</evidence>
<dbReference type="PANTHER" id="PTHR30290">
    <property type="entry name" value="PERIPLASMIC BINDING COMPONENT OF ABC TRANSPORTER"/>
    <property type="match status" value="1"/>
</dbReference>
<reference evidence="7 9" key="2">
    <citation type="submission" date="2016-08" db="EMBL/GenBank/DDBJ databases">
        <authorList>
            <person name="Varghese N."/>
            <person name="Submissions Spin"/>
        </authorList>
    </citation>
    <scope>NUCLEOTIDE SEQUENCE [LARGE SCALE GENOMIC DNA]</scope>
    <source>
        <strain evidence="7 9">HL-109</strain>
    </source>
</reference>
<evidence type="ECO:0000256" key="2">
    <source>
        <dbReference type="ARBA" id="ARBA00005695"/>
    </source>
</evidence>
<comment type="subcellular location">
    <subcellularLocation>
        <location evidence="1">Periplasm</location>
    </subcellularLocation>
</comment>
<comment type="caution">
    <text evidence="6">The sequence shown here is derived from an EMBL/GenBank/DDBJ whole genome shotgun (WGS) entry which is preliminary data.</text>
</comment>
<accession>A0A0P7XNS6</accession>
<dbReference type="GO" id="GO:0043190">
    <property type="term" value="C:ATP-binding cassette (ABC) transporter complex"/>
    <property type="evidence" value="ECO:0007669"/>
    <property type="project" value="InterPro"/>
</dbReference>
<dbReference type="Proteomes" id="UP000182800">
    <property type="component" value="Unassembled WGS sequence"/>
</dbReference>
<dbReference type="PANTHER" id="PTHR30290:SF38">
    <property type="entry name" value="D,D-DIPEPTIDE-BINDING PERIPLASMIC PROTEIN DDPA-RELATED"/>
    <property type="match status" value="1"/>
</dbReference>
<gene>
    <name evidence="7" type="ORF">GA0071312_2567</name>
    <name evidence="6" type="ORF">HLUCCO17_16085</name>
</gene>
<dbReference type="Gene3D" id="3.10.105.10">
    <property type="entry name" value="Dipeptide-binding Protein, Domain 3"/>
    <property type="match status" value="1"/>
</dbReference>
<dbReference type="Pfam" id="PF00496">
    <property type="entry name" value="SBP_bac_5"/>
    <property type="match status" value="1"/>
</dbReference>
<dbReference type="AlphaFoldDB" id="A0A0P7XNS6"/>
<dbReference type="InterPro" id="IPR030678">
    <property type="entry name" value="Peptide/Ni-bd"/>
</dbReference>
<dbReference type="RefSeq" id="WP_074445281.1">
    <property type="nucleotide sequence ID" value="NZ_FMBM01000002.1"/>
</dbReference>
<evidence type="ECO:0000259" key="5">
    <source>
        <dbReference type="Pfam" id="PF00496"/>
    </source>
</evidence>